<evidence type="ECO:0000313" key="3">
    <source>
        <dbReference type="Proteomes" id="UP000824890"/>
    </source>
</evidence>
<dbReference type="PANTHER" id="PTHR31509">
    <property type="entry name" value="BPS1-LIKE PROTEIN"/>
    <property type="match status" value="1"/>
</dbReference>
<accession>A0ABQ8C2I3</accession>
<feature type="domain" description="KIB1-4 beta-propeller" evidence="1">
    <location>
        <begin position="506"/>
        <end position="777"/>
    </location>
</feature>
<organism evidence="2 3">
    <name type="scientific">Brassica napus</name>
    <name type="common">Rape</name>
    <dbReference type="NCBI Taxonomy" id="3708"/>
    <lineage>
        <taxon>Eukaryota</taxon>
        <taxon>Viridiplantae</taxon>
        <taxon>Streptophyta</taxon>
        <taxon>Embryophyta</taxon>
        <taxon>Tracheophyta</taxon>
        <taxon>Spermatophyta</taxon>
        <taxon>Magnoliopsida</taxon>
        <taxon>eudicotyledons</taxon>
        <taxon>Gunneridae</taxon>
        <taxon>Pentapetalae</taxon>
        <taxon>rosids</taxon>
        <taxon>malvids</taxon>
        <taxon>Brassicales</taxon>
        <taxon>Brassicaceae</taxon>
        <taxon>Brassiceae</taxon>
        <taxon>Brassica</taxon>
    </lineage>
</organism>
<reference evidence="2 3" key="1">
    <citation type="submission" date="2021-05" db="EMBL/GenBank/DDBJ databases">
        <title>Genome Assembly of Synthetic Allotetraploid Brassica napus Reveals Homoeologous Exchanges between Subgenomes.</title>
        <authorList>
            <person name="Davis J.T."/>
        </authorList>
    </citation>
    <scope>NUCLEOTIDE SEQUENCE [LARGE SCALE GENOMIC DNA]</scope>
    <source>
        <strain evidence="3">cv. Da-Ae</strain>
        <tissue evidence="2">Seedling</tissue>
    </source>
</reference>
<dbReference type="Pfam" id="PF03478">
    <property type="entry name" value="Beta-prop_KIB1-4"/>
    <property type="match status" value="2"/>
</dbReference>
<sequence length="1178" mass="132872">PNPNLIRNKTLLLGIREAINALRHHNRTASPHLARVTFCSYGIQSRKSTMKVQNGSNTEKTISSMSHLLLSRLSDLSFRRYSLLHKTIRLFSSSSSSPCFPLSVEEKDSSGDGGMVGDVHLFDAATEGLVTVADKTIPVELVNGGIVVGASHGWLFFKDRHDHSVSMTDFYNSLALKKNATMVPMPTFTALHHCQTEVVWNVAMSTSPGQQEDEDDWVVGIKFLGNQLSFCRPRRDLRWTNVSAPFKIFNNSNLMFSKRDKTFKLPAPVGNYLCSWDIQFHKDEYPAPKLHKLLFHNLPQLPLSMWELLDSCPREDHWVESPSGESFLVKWYSRVSLSPSLSTLPIVMVFREEDRKDGIIKMCYTEDIGDICVFLSKSEAFCVPASSCPGLKPNSIYVADRVFSVYDLTTKTFNHFKYPIDAPEKISRVPCWLPPLLLQRLSKSSSRNISLIHEKARRVLSSSAATNPYVSLEISADLNEGGGTIIGSVLLFDAAKHDVLTVEKTIPEEMIVEGKGVGASHGWLFMEDQRDRSLSVTDVLNPLPCKRETTVIPLPPLASLQLCQSKVGWNVAMSTSPDQDDEDDWVVAIKFLGGQLSLCRPRRDLRWTNIQTPLLGYLDNSNLMYSKRDQCFYLPSPGGHHLFSYDIKDKDHPNPKFHVLQFRDLPELPQSEWEILVGSCYRTEYLVESASTGEHFLVKRYIQTYLKNGQDYKTKQFMVFREEETLEGGRYMCYTDNIGDVCIFLSSSEAFCVQASSFPGLKPNSIYYIGQGFGIYDITTGTSTPFHGAPAKLSASFWLPPFSIYANTSQESLSPVNMSHRIKDHPPRVFFRCGNPFKNLFPKTNNARISPNLLSLLNSFETSLMLSIRELIPKDDGNAILTVSWMKEAMASLCETHKSIRTLVTDLELHVSDLEENFIYIYSDISSKLLELCNSFTSELDRVNHGNMLLKFTFSKLETSSCSEEISLLHLESWRQHMASKNPRIENCGAILSSLVESLKHHHHSLSKKKLSGKGKVLLRALYGVKVKTLYITTVFAAVFSGSSNNLLYLTIPKEMEEVPWAQGFMELQNMVNPEIKNAFLSDRFTVIKDLEAVELGVKKLHTAVQEGSDTNVLVEVLKKSVMELSERFDLVSKETGCLVKTVISSRDALVERLWTKYEDELGVKLPMMISVKRLVCE</sequence>
<dbReference type="Proteomes" id="UP000824890">
    <property type="component" value="Unassembled WGS sequence"/>
</dbReference>
<feature type="domain" description="KIB1-4 beta-propeller" evidence="1">
    <location>
        <begin position="142"/>
        <end position="406"/>
    </location>
</feature>
<keyword evidence="3" id="KW-1185">Reference proteome</keyword>
<comment type="caution">
    <text evidence="2">The sequence shown here is derived from an EMBL/GenBank/DDBJ whole genome shotgun (WGS) entry which is preliminary data.</text>
</comment>
<gene>
    <name evidence="2" type="ORF">HID58_034598</name>
</gene>
<dbReference type="EMBL" id="JAGKQM010000009">
    <property type="protein sequence ID" value="KAH0911277.1"/>
    <property type="molecule type" value="Genomic_DNA"/>
</dbReference>
<feature type="non-terminal residue" evidence="2">
    <location>
        <position position="1"/>
    </location>
</feature>
<protein>
    <recommendedName>
        <fullName evidence="1">KIB1-4 beta-propeller domain-containing protein</fullName>
    </recommendedName>
</protein>
<evidence type="ECO:0000259" key="1">
    <source>
        <dbReference type="Pfam" id="PF03478"/>
    </source>
</evidence>
<evidence type="ECO:0000313" key="2">
    <source>
        <dbReference type="EMBL" id="KAH0911277.1"/>
    </source>
</evidence>
<proteinExistence type="predicted"/>
<dbReference type="InterPro" id="IPR005174">
    <property type="entry name" value="KIB1-4_b-propeller"/>
</dbReference>
<name>A0ABQ8C2I3_BRANA</name>